<gene>
    <name evidence="1" type="ORF">RF55_16335</name>
</gene>
<organism evidence="1 2">
    <name type="scientific">Lasius niger</name>
    <name type="common">Black garden ant</name>
    <dbReference type="NCBI Taxonomy" id="67767"/>
    <lineage>
        <taxon>Eukaryota</taxon>
        <taxon>Metazoa</taxon>
        <taxon>Ecdysozoa</taxon>
        <taxon>Arthropoda</taxon>
        <taxon>Hexapoda</taxon>
        <taxon>Insecta</taxon>
        <taxon>Pterygota</taxon>
        <taxon>Neoptera</taxon>
        <taxon>Endopterygota</taxon>
        <taxon>Hymenoptera</taxon>
        <taxon>Apocrita</taxon>
        <taxon>Aculeata</taxon>
        <taxon>Formicoidea</taxon>
        <taxon>Formicidae</taxon>
        <taxon>Formicinae</taxon>
        <taxon>Lasius</taxon>
        <taxon>Lasius</taxon>
    </lineage>
</organism>
<evidence type="ECO:0000313" key="2">
    <source>
        <dbReference type="Proteomes" id="UP000036403"/>
    </source>
</evidence>
<accession>A0A0J7K4X3</accession>
<protein>
    <submittedName>
        <fullName evidence="1">Slit 1-like protein</fullName>
    </submittedName>
</protein>
<sequence>MTTIGASIIPEESMMPETSIIRPTSAYSSKINHHDLYIGLYNNNSTLERGGNGSMLLTTPVQMMPYTQSIHMMHAMNPSSSSLSTQQIYDNPPLPIYVMENKIDRQLM</sequence>
<dbReference type="PaxDb" id="67767-A0A0J7K4X3"/>
<dbReference type="EMBL" id="LBMM01014308">
    <property type="protein sequence ID" value="KMQ85231.1"/>
    <property type="molecule type" value="Genomic_DNA"/>
</dbReference>
<dbReference type="AlphaFoldDB" id="A0A0J7K4X3"/>
<keyword evidence="2" id="KW-1185">Reference proteome</keyword>
<reference evidence="1 2" key="1">
    <citation type="submission" date="2015-04" db="EMBL/GenBank/DDBJ databases">
        <title>Lasius niger genome sequencing.</title>
        <authorList>
            <person name="Konorov E.A."/>
            <person name="Nikitin M.A."/>
            <person name="Kirill M.V."/>
            <person name="Chang P."/>
        </authorList>
    </citation>
    <scope>NUCLEOTIDE SEQUENCE [LARGE SCALE GENOMIC DNA]</scope>
    <source>
        <tissue evidence="1">Whole</tissue>
    </source>
</reference>
<evidence type="ECO:0000313" key="1">
    <source>
        <dbReference type="EMBL" id="KMQ85231.1"/>
    </source>
</evidence>
<proteinExistence type="predicted"/>
<name>A0A0J7K4X3_LASNI</name>
<comment type="caution">
    <text evidence="1">The sequence shown here is derived from an EMBL/GenBank/DDBJ whole genome shotgun (WGS) entry which is preliminary data.</text>
</comment>
<dbReference type="Proteomes" id="UP000036403">
    <property type="component" value="Unassembled WGS sequence"/>
</dbReference>
<dbReference type="STRING" id="67767.A0A0J7K4X3"/>